<organism evidence="1 2">
    <name type="scientific">Aquamicrobium aerolatum DSM 21857</name>
    <dbReference type="NCBI Taxonomy" id="1121003"/>
    <lineage>
        <taxon>Bacteria</taxon>
        <taxon>Pseudomonadati</taxon>
        <taxon>Pseudomonadota</taxon>
        <taxon>Alphaproteobacteria</taxon>
        <taxon>Hyphomicrobiales</taxon>
        <taxon>Phyllobacteriaceae</taxon>
        <taxon>Aerobium</taxon>
    </lineage>
</organism>
<dbReference type="AlphaFoldDB" id="A0A1I3SRI7"/>
<evidence type="ECO:0000313" key="1">
    <source>
        <dbReference type="EMBL" id="SFJ61375.1"/>
    </source>
</evidence>
<proteinExistence type="predicted"/>
<dbReference type="EMBL" id="FORF01000035">
    <property type="protein sequence ID" value="SFJ61375.1"/>
    <property type="molecule type" value="Genomic_DNA"/>
</dbReference>
<dbReference type="Proteomes" id="UP000242763">
    <property type="component" value="Unassembled WGS sequence"/>
</dbReference>
<gene>
    <name evidence="1" type="ORF">SAMN03080618_03454</name>
</gene>
<sequence>MIEEATVPIMTNDNEPNIIPSTLSRRIEGDGTFIEIEIYRIEGEEGWILEVVDEDDAATIYEDRFDSEQAALQEVLDAIAEHGVRVYLEEGFPDDEEEGDAFTIH</sequence>
<keyword evidence="2" id="KW-1185">Reference proteome</keyword>
<dbReference type="STRING" id="1121003.SAMN03080618_03454"/>
<accession>A0A1I3SRI7</accession>
<protein>
    <submittedName>
        <fullName evidence="1">Uncharacterized protein</fullName>
    </submittedName>
</protein>
<name>A0A1I3SRI7_9HYPH</name>
<reference evidence="2" key="1">
    <citation type="submission" date="2016-10" db="EMBL/GenBank/DDBJ databases">
        <authorList>
            <person name="Varghese N."/>
            <person name="Submissions S."/>
        </authorList>
    </citation>
    <scope>NUCLEOTIDE SEQUENCE [LARGE SCALE GENOMIC DNA]</scope>
    <source>
        <strain evidence="2">DSM 21857</strain>
    </source>
</reference>
<evidence type="ECO:0000313" key="2">
    <source>
        <dbReference type="Proteomes" id="UP000242763"/>
    </source>
</evidence>